<dbReference type="RefSeq" id="WP_145142917.1">
    <property type="nucleotide sequence ID" value="NZ_VLKY01000009.1"/>
</dbReference>
<dbReference type="EMBL" id="VLKY01000009">
    <property type="protein sequence ID" value="TWI52975.1"/>
    <property type="molecule type" value="Genomic_DNA"/>
</dbReference>
<sequence length="163" mass="18431">MSGVQFIHDKEGNPVFAVLPIDSYRRIVSGDSALQAEAVVKPSLLTEEDLMIKLPYAGPVGFLDIRQLVKYLDSKGIRDLAINQRAQKLDKYPEEQKMTLDPIIRRDFLPANSPYRNTMQATAEVVDALVESGFFRRTKKKYPFFARAVNALELVEEKVVTLS</sequence>
<evidence type="ECO:0000313" key="1">
    <source>
        <dbReference type="EMBL" id="TWI52975.1"/>
    </source>
</evidence>
<accession>A0A562Q889</accession>
<keyword evidence="2" id="KW-1185">Reference proteome</keyword>
<dbReference type="Proteomes" id="UP000316905">
    <property type="component" value="Unassembled WGS sequence"/>
</dbReference>
<evidence type="ECO:0000313" key="2">
    <source>
        <dbReference type="Proteomes" id="UP000316905"/>
    </source>
</evidence>
<comment type="caution">
    <text evidence="1">The sequence shown here is derived from an EMBL/GenBank/DDBJ whole genome shotgun (WGS) entry which is preliminary data.</text>
</comment>
<protein>
    <submittedName>
        <fullName evidence="1">Uncharacterized protein</fullName>
    </submittedName>
</protein>
<dbReference type="OrthoDB" id="8775588at2"/>
<reference evidence="1 2" key="1">
    <citation type="journal article" date="2015" name="Stand. Genomic Sci.">
        <title>Genomic Encyclopedia of Bacterial and Archaeal Type Strains, Phase III: the genomes of soil and plant-associated and newly described type strains.</title>
        <authorList>
            <person name="Whitman W.B."/>
            <person name="Woyke T."/>
            <person name="Klenk H.P."/>
            <person name="Zhou Y."/>
            <person name="Lilburn T.G."/>
            <person name="Beck B.J."/>
            <person name="De Vos P."/>
            <person name="Vandamme P."/>
            <person name="Eisen J.A."/>
            <person name="Garrity G."/>
            <person name="Hugenholtz P."/>
            <person name="Kyrpides N.C."/>
        </authorList>
    </citation>
    <scope>NUCLEOTIDE SEQUENCE [LARGE SCALE GENOMIC DNA]</scope>
    <source>
        <strain evidence="1 2">CGMCC 1.6858</strain>
    </source>
</reference>
<organism evidence="1 2">
    <name type="scientific">Pseudomonas duriflava</name>
    <dbReference type="NCBI Taxonomy" id="459528"/>
    <lineage>
        <taxon>Bacteria</taxon>
        <taxon>Pseudomonadati</taxon>
        <taxon>Pseudomonadota</taxon>
        <taxon>Gammaproteobacteria</taxon>
        <taxon>Pseudomonadales</taxon>
        <taxon>Pseudomonadaceae</taxon>
        <taxon>Pseudomonas</taxon>
    </lineage>
</organism>
<gene>
    <name evidence="1" type="ORF">IQ22_02810</name>
</gene>
<proteinExistence type="predicted"/>
<name>A0A562Q889_9PSED</name>
<dbReference type="AlphaFoldDB" id="A0A562Q889"/>